<dbReference type="EnsemblMetazoa" id="HelroT160542">
    <property type="protein sequence ID" value="HelroP160542"/>
    <property type="gene ID" value="HelroG160542"/>
</dbReference>
<dbReference type="HOGENOM" id="CLU_2266600_0_0_1"/>
<proteinExistence type="predicted"/>
<dbReference type="KEGG" id="hro:HELRODRAFT_160542"/>
<evidence type="ECO:0000313" key="3">
    <source>
        <dbReference type="Proteomes" id="UP000015101"/>
    </source>
</evidence>
<reference evidence="2" key="3">
    <citation type="submission" date="2015-06" db="UniProtKB">
        <authorList>
            <consortium name="EnsemblMetazoa"/>
        </authorList>
    </citation>
    <scope>IDENTIFICATION</scope>
</reference>
<accession>T1EQE3</accession>
<dbReference type="EMBL" id="AMQM01000618">
    <property type="status" value="NOT_ANNOTATED_CDS"/>
    <property type="molecule type" value="Genomic_DNA"/>
</dbReference>
<sequence length="103" mass="11753">MKARHSNPGTPLISLVNMEGTRKSHIKIRTYKQLTQANYIVSTLELQLTAIGVSPLPFKRLRMNLWMSSKSWTGKWRFAYEASALKHLPVSGGVCNLKFEMFL</sequence>
<gene>
    <name evidence="2" type="primary">20198793</name>
    <name evidence="1" type="ORF">HELRODRAFT_160542</name>
</gene>
<dbReference type="AlphaFoldDB" id="T1EQE3"/>
<protein>
    <submittedName>
        <fullName evidence="1 2">Uncharacterized protein</fullName>
    </submittedName>
</protein>
<name>T1EQE3_HELRO</name>
<dbReference type="EMBL" id="KB096324">
    <property type="protein sequence ID" value="ESO06375.1"/>
    <property type="molecule type" value="Genomic_DNA"/>
</dbReference>
<dbReference type="RefSeq" id="XP_009015743.1">
    <property type="nucleotide sequence ID" value="XM_009017495.1"/>
</dbReference>
<dbReference type="Proteomes" id="UP000015101">
    <property type="component" value="Unassembled WGS sequence"/>
</dbReference>
<evidence type="ECO:0000313" key="1">
    <source>
        <dbReference type="EMBL" id="ESO06375.1"/>
    </source>
</evidence>
<dbReference type="GeneID" id="20198793"/>
<dbReference type="InParanoid" id="T1EQE3"/>
<evidence type="ECO:0000313" key="2">
    <source>
        <dbReference type="EnsemblMetazoa" id="HelroP160542"/>
    </source>
</evidence>
<dbReference type="CTD" id="20198793"/>
<keyword evidence="3" id="KW-1185">Reference proteome</keyword>
<reference evidence="1 3" key="2">
    <citation type="journal article" date="2013" name="Nature">
        <title>Insights into bilaterian evolution from three spiralian genomes.</title>
        <authorList>
            <person name="Simakov O."/>
            <person name="Marletaz F."/>
            <person name="Cho S.J."/>
            <person name="Edsinger-Gonzales E."/>
            <person name="Havlak P."/>
            <person name="Hellsten U."/>
            <person name="Kuo D.H."/>
            <person name="Larsson T."/>
            <person name="Lv J."/>
            <person name="Arendt D."/>
            <person name="Savage R."/>
            <person name="Osoegawa K."/>
            <person name="de Jong P."/>
            <person name="Grimwood J."/>
            <person name="Chapman J.A."/>
            <person name="Shapiro H."/>
            <person name="Aerts A."/>
            <person name="Otillar R.P."/>
            <person name="Terry A.Y."/>
            <person name="Boore J.L."/>
            <person name="Grigoriev I.V."/>
            <person name="Lindberg D.R."/>
            <person name="Seaver E.C."/>
            <person name="Weisblat D.A."/>
            <person name="Putnam N.H."/>
            <person name="Rokhsar D.S."/>
        </authorList>
    </citation>
    <scope>NUCLEOTIDE SEQUENCE</scope>
</reference>
<reference evidence="3" key="1">
    <citation type="submission" date="2012-12" db="EMBL/GenBank/DDBJ databases">
        <authorList>
            <person name="Hellsten U."/>
            <person name="Grimwood J."/>
            <person name="Chapman J.A."/>
            <person name="Shapiro H."/>
            <person name="Aerts A."/>
            <person name="Otillar R.P."/>
            <person name="Terry A.Y."/>
            <person name="Boore J.L."/>
            <person name="Simakov O."/>
            <person name="Marletaz F."/>
            <person name="Cho S.-J."/>
            <person name="Edsinger-Gonzales E."/>
            <person name="Havlak P."/>
            <person name="Kuo D.-H."/>
            <person name="Larsson T."/>
            <person name="Lv J."/>
            <person name="Arendt D."/>
            <person name="Savage R."/>
            <person name="Osoegawa K."/>
            <person name="de Jong P."/>
            <person name="Lindberg D.R."/>
            <person name="Seaver E.C."/>
            <person name="Weisblat D.A."/>
            <person name="Putnam N.H."/>
            <person name="Grigoriev I.V."/>
            <person name="Rokhsar D.S."/>
        </authorList>
    </citation>
    <scope>NUCLEOTIDE SEQUENCE</scope>
</reference>
<organism evidence="2 3">
    <name type="scientific">Helobdella robusta</name>
    <name type="common">Californian leech</name>
    <dbReference type="NCBI Taxonomy" id="6412"/>
    <lineage>
        <taxon>Eukaryota</taxon>
        <taxon>Metazoa</taxon>
        <taxon>Spiralia</taxon>
        <taxon>Lophotrochozoa</taxon>
        <taxon>Annelida</taxon>
        <taxon>Clitellata</taxon>
        <taxon>Hirudinea</taxon>
        <taxon>Rhynchobdellida</taxon>
        <taxon>Glossiphoniidae</taxon>
        <taxon>Helobdella</taxon>
    </lineage>
</organism>